<protein>
    <submittedName>
        <fullName evidence="5">2-dehydro-3-deoxygluconokinase</fullName>
    </submittedName>
</protein>
<dbReference type="Gene3D" id="3.40.1190.20">
    <property type="match status" value="1"/>
</dbReference>
<feature type="domain" description="Carbohydrate kinase PfkB" evidence="4">
    <location>
        <begin position="7"/>
        <end position="294"/>
    </location>
</feature>
<sequence>MHNAGVEVVCLGESMAVFVPAEPGPADLVETWTRTVGGAESNVARTLAGLGVRSAWVSAVGDDPFGRAVVAAVAAAGVDVTGVLVDPTRPTGLYIKESDAAGSPVRYYRRGSAASAMGPDTLDRVDLAGARLVHTSGITAALSPDCLALLRAVLDLPRTAHQVSFDLNWRPALWAGTDHGVLRELADRADIVLVGSDEAEVVWGTATPAEIRALLPTPHTLVVKQGAVGATLLRHGQPEVFEPALRVEVVEPVGAGDAFAAGFLAATLRAEPPARALRAGHIRAATALRTHHDVADPLPAPAVDDLLDADPATWAATSWTSAGIGVRAR</sequence>
<dbReference type="Proteomes" id="UP000282454">
    <property type="component" value="Unassembled WGS sequence"/>
</dbReference>
<evidence type="ECO:0000313" key="5">
    <source>
        <dbReference type="EMBL" id="RLK54254.1"/>
    </source>
</evidence>
<evidence type="ECO:0000256" key="2">
    <source>
        <dbReference type="ARBA" id="ARBA00022679"/>
    </source>
</evidence>
<evidence type="ECO:0000259" key="4">
    <source>
        <dbReference type="Pfam" id="PF00294"/>
    </source>
</evidence>
<dbReference type="AlphaFoldDB" id="A0A421AWS3"/>
<dbReference type="PANTHER" id="PTHR43320">
    <property type="entry name" value="SUGAR KINASE"/>
    <property type="match status" value="1"/>
</dbReference>
<proteinExistence type="inferred from homology"/>
<comment type="similarity">
    <text evidence="1">Belongs to the carbohydrate kinase PfkB family.</text>
</comment>
<comment type="caution">
    <text evidence="5">The sequence shown here is derived from an EMBL/GenBank/DDBJ whole genome shotgun (WGS) entry which is preliminary data.</text>
</comment>
<dbReference type="Pfam" id="PF00294">
    <property type="entry name" value="PfkB"/>
    <property type="match status" value="1"/>
</dbReference>
<keyword evidence="3 5" id="KW-0418">Kinase</keyword>
<evidence type="ECO:0000313" key="6">
    <source>
        <dbReference type="Proteomes" id="UP000282454"/>
    </source>
</evidence>
<dbReference type="EMBL" id="RCDD01000007">
    <property type="protein sequence ID" value="RLK54254.1"/>
    <property type="molecule type" value="Genomic_DNA"/>
</dbReference>
<dbReference type="CDD" id="cd01166">
    <property type="entry name" value="KdgK"/>
    <property type="match status" value="1"/>
</dbReference>
<dbReference type="InterPro" id="IPR011611">
    <property type="entry name" value="PfkB_dom"/>
</dbReference>
<dbReference type="RefSeq" id="WP_281274709.1">
    <property type="nucleotide sequence ID" value="NZ_RCDD01000007.1"/>
</dbReference>
<organism evidence="5 6">
    <name type="scientific">Actinokineospora cianjurensis</name>
    <dbReference type="NCBI Taxonomy" id="585224"/>
    <lineage>
        <taxon>Bacteria</taxon>
        <taxon>Bacillati</taxon>
        <taxon>Actinomycetota</taxon>
        <taxon>Actinomycetes</taxon>
        <taxon>Pseudonocardiales</taxon>
        <taxon>Pseudonocardiaceae</taxon>
        <taxon>Actinokineospora</taxon>
    </lineage>
</organism>
<evidence type="ECO:0000256" key="3">
    <source>
        <dbReference type="ARBA" id="ARBA00022777"/>
    </source>
</evidence>
<name>A0A421AWS3_9PSEU</name>
<keyword evidence="2" id="KW-0808">Transferase</keyword>
<dbReference type="GO" id="GO:0016301">
    <property type="term" value="F:kinase activity"/>
    <property type="evidence" value="ECO:0007669"/>
    <property type="project" value="UniProtKB-KW"/>
</dbReference>
<evidence type="ECO:0000256" key="1">
    <source>
        <dbReference type="ARBA" id="ARBA00010688"/>
    </source>
</evidence>
<dbReference type="InterPro" id="IPR052700">
    <property type="entry name" value="Carb_kinase_PfkB-like"/>
</dbReference>
<dbReference type="SUPFAM" id="SSF53613">
    <property type="entry name" value="Ribokinase-like"/>
    <property type="match status" value="1"/>
</dbReference>
<dbReference type="PANTHER" id="PTHR43320:SF2">
    <property type="entry name" value="2-DEHYDRO-3-DEOXYGLUCONOKINASE_2-DEHYDRO-3-DEOXYGALACTONOKINASE"/>
    <property type="match status" value="1"/>
</dbReference>
<accession>A0A421AWS3</accession>
<gene>
    <name evidence="5" type="ORF">CLV68_5804</name>
</gene>
<keyword evidence="6" id="KW-1185">Reference proteome</keyword>
<dbReference type="InterPro" id="IPR029056">
    <property type="entry name" value="Ribokinase-like"/>
</dbReference>
<reference evidence="5 6" key="1">
    <citation type="submission" date="2018-10" db="EMBL/GenBank/DDBJ databases">
        <title>Genomic Encyclopedia of Archaeal and Bacterial Type Strains, Phase II (KMG-II): from individual species to whole genera.</title>
        <authorList>
            <person name="Goeker M."/>
        </authorList>
    </citation>
    <scope>NUCLEOTIDE SEQUENCE [LARGE SCALE GENOMIC DNA]</scope>
    <source>
        <strain evidence="5 6">DSM 45657</strain>
    </source>
</reference>